<dbReference type="GO" id="GO:0005886">
    <property type="term" value="C:plasma membrane"/>
    <property type="evidence" value="ECO:0007669"/>
    <property type="project" value="UniProtKB-SubCell"/>
</dbReference>
<sequence length="397" mass="42835">MSSSLQILKGPGWVYCVLSGLTGLVGAFVHPVMSFFLVEGLNVQPIWIGVYTISVTLAGMGVSQWLGALADRGVSARKLYMAAIFAMSIALLLFSVVRSFLWVWLAGITFMAIAAAATPQMLTLGRQWVGEQKQINIAQFNALVRAAISMAWIAGPPLAFGLVAWFGFSGSFLAGFIVALMAAGFVWWRIPEHKKGSSNSISKEQATTVSSSFWLLGAVMFFGSMGNIMYSSSLPLYTVKELGLPTYLPGLCMGLVAGLEIMVMVNVGRLTVHFSPQRLMAFGFFCAITFYGLIFYATQPWEFLALQGLNAIFYGLYAGLGLTIMQAQLPKRIGFTSSFYSNAMKFGMAGGTTGAGIIAQYSSFHFASLGSFSAALCGLMALVGFVLLKKRESQIME</sequence>
<comment type="caution">
    <text evidence="9">The sequence shown here is derived from an EMBL/GenBank/DDBJ whole genome shotgun (WGS) entry which is preliminary data.</text>
</comment>
<dbReference type="SUPFAM" id="SSF103473">
    <property type="entry name" value="MFS general substrate transporter"/>
    <property type="match status" value="1"/>
</dbReference>
<evidence type="ECO:0000256" key="7">
    <source>
        <dbReference type="ARBA" id="ARBA00023136"/>
    </source>
</evidence>
<keyword evidence="4" id="KW-0762">Sugar transport</keyword>
<dbReference type="RefSeq" id="WP_232593113.1">
    <property type="nucleotide sequence ID" value="NZ_BSPD01000056.1"/>
</dbReference>
<feature type="transmembrane region" description="Helical" evidence="8">
    <location>
        <begin position="143"/>
        <end position="166"/>
    </location>
</feature>
<keyword evidence="7 8" id="KW-0472">Membrane</keyword>
<keyword evidence="6 8" id="KW-1133">Transmembrane helix</keyword>
<keyword evidence="5 8" id="KW-0812">Transmembrane</keyword>
<dbReference type="InterPro" id="IPR036259">
    <property type="entry name" value="MFS_trans_sf"/>
</dbReference>
<feature type="transmembrane region" description="Helical" evidence="8">
    <location>
        <begin position="304"/>
        <end position="325"/>
    </location>
</feature>
<feature type="transmembrane region" description="Helical" evidence="8">
    <location>
        <begin position="79"/>
        <end position="96"/>
    </location>
</feature>
<evidence type="ECO:0000256" key="6">
    <source>
        <dbReference type="ARBA" id="ARBA00022989"/>
    </source>
</evidence>
<reference evidence="9 10" key="1">
    <citation type="journal article" date="2014" name="Int. J. Syst. Evol. Microbiol.">
        <title>Complete genome sequence of Corynebacterium casei LMG S-19264T (=DSM 44701T), isolated from a smear-ripened cheese.</title>
        <authorList>
            <consortium name="US DOE Joint Genome Institute (JGI-PGF)"/>
            <person name="Walter F."/>
            <person name="Albersmeier A."/>
            <person name="Kalinowski J."/>
            <person name="Ruckert C."/>
        </authorList>
    </citation>
    <scope>NUCLEOTIDE SEQUENCE [LARGE SCALE GENOMIC DNA]</scope>
    <source>
        <strain evidence="9 10">NBRC 110095</strain>
    </source>
</reference>
<feature type="transmembrane region" description="Helical" evidence="8">
    <location>
        <begin position="246"/>
        <end position="267"/>
    </location>
</feature>
<evidence type="ECO:0000256" key="3">
    <source>
        <dbReference type="ARBA" id="ARBA00022475"/>
    </source>
</evidence>
<evidence type="ECO:0000256" key="1">
    <source>
        <dbReference type="ARBA" id="ARBA00004651"/>
    </source>
</evidence>
<evidence type="ECO:0000313" key="10">
    <source>
        <dbReference type="Proteomes" id="UP001156870"/>
    </source>
</evidence>
<evidence type="ECO:0000256" key="5">
    <source>
        <dbReference type="ARBA" id="ARBA00022692"/>
    </source>
</evidence>
<dbReference type="PANTHER" id="PTHR23535:SF2">
    <property type="entry name" value="SUGAR EFFLUX TRANSPORTER A-RELATED"/>
    <property type="match status" value="1"/>
</dbReference>
<name>A0AA37TAP1_9GAMM</name>
<evidence type="ECO:0000313" key="9">
    <source>
        <dbReference type="EMBL" id="GLS26620.1"/>
    </source>
</evidence>
<accession>A0AA37TAP1</accession>
<organism evidence="9 10">
    <name type="scientific">Marinibactrum halimedae</name>
    <dbReference type="NCBI Taxonomy" id="1444977"/>
    <lineage>
        <taxon>Bacteria</taxon>
        <taxon>Pseudomonadati</taxon>
        <taxon>Pseudomonadota</taxon>
        <taxon>Gammaproteobacteria</taxon>
        <taxon>Cellvibrionales</taxon>
        <taxon>Cellvibrionaceae</taxon>
        <taxon>Marinibactrum</taxon>
    </lineage>
</organism>
<feature type="transmembrane region" description="Helical" evidence="8">
    <location>
        <begin position="12"/>
        <end position="33"/>
    </location>
</feature>
<evidence type="ECO:0000256" key="2">
    <source>
        <dbReference type="ARBA" id="ARBA00022448"/>
    </source>
</evidence>
<dbReference type="PANTHER" id="PTHR23535">
    <property type="entry name" value="SUGAR EFFLUX TRANSPORTER A-RELATED"/>
    <property type="match status" value="1"/>
</dbReference>
<feature type="transmembrane region" description="Helical" evidence="8">
    <location>
        <begin position="211"/>
        <end position="230"/>
    </location>
</feature>
<dbReference type="Pfam" id="PF07690">
    <property type="entry name" value="MFS_1"/>
    <property type="match status" value="1"/>
</dbReference>
<feature type="transmembrane region" description="Helical" evidence="8">
    <location>
        <begin position="369"/>
        <end position="388"/>
    </location>
</feature>
<keyword evidence="2" id="KW-0813">Transport</keyword>
<comment type="subcellular location">
    <subcellularLocation>
        <location evidence="1">Cell membrane</location>
        <topology evidence="1">Multi-pass membrane protein</topology>
    </subcellularLocation>
</comment>
<dbReference type="Gene3D" id="1.20.1250.20">
    <property type="entry name" value="MFS general substrate transporter like domains"/>
    <property type="match status" value="2"/>
</dbReference>
<gene>
    <name evidence="9" type="ORF">GCM10007877_23360</name>
</gene>
<keyword evidence="3" id="KW-1003">Cell membrane</keyword>
<feature type="transmembrane region" description="Helical" evidence="8">
    <location>
        <begin position="45"/>
        <end position="67"/>
    </location>
</feature>
<dbReference type="InterPro" id="IPR011701">
    <property type="entry name" value="MFS"/>
</dbReference>
<feature type="transmembrane region" description="Helical" evidence="8">
    <location>
        <begin position="346"/>
        <end position="363"/>
    </location>
</feature>
<evidence type="ECO:0000256" key="8">
    <source>
        <dbReference type="SAM" id="Phobius"/>
    </source>
</evidence>
<feature type="transmembrane region" description="Helical" evidence="8">
    <location>
        <begin position="102"/>
        <end position="122"/>
    </location>
</feature>
<protein>
    <submittedName>
        <fullName evidence="9">Sugar efflux transporter SetB</fullName>
    </submittedName>
</protein>
<dbReference type="EMBL" id="BSPD01000056">
    <property type="protein sequence ID" value="GLS26620.1"/>
    <property type="molecule type" value="Genomic_DNA"/>
</dbReference>
<dbReference type="Proteomes" id="UP001156870">
    <property type="component" value="Unassembled WGS sequence"/>
</dbReference>
<feature type="transmembrane region" description="Helical" evidence="8">
    <location>
        <begin position="172"/>
        <end position="190"/>
    </location>
</feature>
<dbReference type="AlphaFoldDB" id="A0AA37TAP1"/>
<feature type="transmembrane region" description="Helical" evidence="8">
    <location>
        <begin position="279"/>
        <end position="298"/>
    </location>
</feature>
<keyword evidence="10" id="KW-1185">Reference proteome</keyword>
<dbReference type="GO" id="GO:0022857">
    <property type="term" value="F:transmembrane transporter activity"/>
    <property type="evidence" value="ECO:0007669"/>
    <property type="project" value="InterPro"/>
</dbReference>
<evidence type="ECO:0000256" key="4">
    <source>
        <dbReference type="ARBA" id="ARBA00022597"/>
    </source>
</evidence>
<proteinExistence type="predicted"/>